<keyword evidence="3" id="KW-1185">Reference proteome</keyword>
<sequence length="296" mass="32701">MSVSWAPSVEAAVSRHLGARWRSTGFTDLGDRASHACGIFHGEPISVFAKLNAGGETPAELRGLDLLRRHAVAVPQTIAAVRLAGGTLLLQEAIPEVPAEQRATEHWQSIGRELAKLHRVHGDHFGLAEFDGYFGPLPQDNTPAEDWPSFYGGRRLSPLLRRAVDSGHLDRDLSHGVERVIERLPRLCGPSPRPTLLHGDAQQNNFLTGKDRAYLLDVAPYYGHPEIDLALLDYFAPVPPEVFDAYREVMPIDDTFGERRELWRLFGYLAVVTVDGDSPFGRPFAGRIAAAVKRYA</sequence>
<keyword evidence="1 2" id="KW-0418">Kinase</keyword>
<dbReference type="EMBL" id="JBIAZU010000003">
    <property type="protein sequence ID" value="MFF5291182.1"/>
    <property type="molecule type" value="Genomic_DNA"/>
</dbReference>
<name>A0ABW6WGI6_9ACTN</name>
<dbReference type="Pfam" id="PF03881">
    <property type="entry name" value="Fructosamin_kin"/>
    <property type="match status" value="1"/>
</dbReference>
<accession>A0ABW6WGI6</accession>
<evidence type="ECO:0000256" key="1">
    <source>
        <dbReference type="PIRNR" id="PIRNR006221"/>
    </source>
</evidence>
<protein>
    <submittedName>
        <fullName evidence="2">Fructosamine kinase family protein</fullName>
    </submittedName>
</protein>
<dbReference type="InterPro" id="IPR016477">
    <property type="entry name" value="Fructo-/Ketosamine-3-kinase"/>
</dbReference>
<proteinExistence type="inferred from homology"/>
<comment type="caution">
    <text evidence="2">The sequence shown here is derived from an EMBL/GenBank/DDBJ whole genome shotgun (WGS) entry which is preliminary data.</text>
</comment>
<comment type="similarity">
    <text evidence="1">Belongs to the fructosamine kinase family.</text>
</comment>
<organism evidence="2 3">
    <name type="scientific">Paractinoplanes globisporus</name>
    <dbReference type="NCBI Taxonomy" id="113565"/>
    <lineage>
        <taxon>Bacteria</taxon>
        <taxon>Bacillati</taxon>
        <taxon>Actinomycetota</taxon>
        <taxon>Actinomycetes</taxon>
        <taxon>Micromonosporales</taxon>
        <taxon>Micromonosporaceae</taxon>
        <taxon>Paractinoplanes</taxon>
    </lineage>
</organism>
<dbReference type="InterPro" id="IPR011009">
    <property type="entry name" value="Kinase-like_dom_sf"/>
</dbReference>
<dbReference type="SUPFAM" id="SSF56112">
    <property type="entry name" value="Protein kinase-like (PK-like)"/>
    <property type="match status" value="1"/>
</dbReference>
<dbReference type="PANTHER" id="PTHR12149">
    <property type="entry name" value="FRUCTOSAMINE 3 KINASE-RELATED PROTEIN"/>
    <property type="match status" value="1"/>
</dbReference>
<evidence type="ECO:0000313" key="2">
    <source>
        <dbReference type="EMBL" id="MFF5291182.1"/>
    </source>
</evidence>
<reference evidence="2 3" key="1">
    <citation type="submission" date="2024-10" db="EMBL/GenBank/DDBJ databases">
        <title>The Natural Products Discovery Center: Release of the First 8490 Sequenced Strains for Exploring Actinobacteria Biosynthetic Diversity.</title>
        <authorList>
            <person name="Kalkreuter E."/>
            <person name="Kautsar S.A."/>
            <person name="Yang D."/>
            <person name="Bader C.D."/>
            <person name="Teijaro C.N."/>
            <person name="Fluegel L."/>
            <person name="Davis C.M."/>
            <person name="Simpson J.R."/>
            <person name="Lauterbach L."/>
            <person name="Steele A.D."/>
            <person name="Gui C."/>
            <person name="Meng S."/>
            <person name="Li G."/>
            <person name="Viehrig K."/>
            <person name="Ye F."/>
            <person name="Su P."/>
            <person name="Kiefer A.F."/>
            <person name="Nichols A."/>
            <person name="Cepeda A.J."/>
            <person name="Yan W."/>
            <person name="Fan B."/>
            <person name="Jiang Y."/>
            <person name="Adhikari A."/>
            <person name="Zheng C.-J."/>
            <person name="Schuster L."/>
            <person name="Cowan T.M."/>
            <person name="Smanski M.J."/>
            <person name="Chevrette M.G."/>
            <person name="De Carvalho L.P.S."/>
            <person name="Shen B."/>
        </authorList>
    </citation>
    <scope>NUCLEOTIDE SEQUENCE [LARGE SCALE GENOMIC DNA]</scope>
    <source>
        <strain evidence="2 3">NPDC000087</strain>
    </source>
</reference>
<dbReference type="PIRSF" id="PIRSF006221">
    <property type="entry name" value="Ketosamine-3-kinase"/>
    <property type="match status" value="1"/>
</dbReference>
<evidence type="ECO:0000313" key="3">
    <source>
        <dbReference type="Proteomes" id="UP001602245"/>
    </source>
</evidence>
<dbReference type="PANTHER" id="PTHR12149:SF8">
    <property type="entry name" value="PROTEIN-RIBULOSAMINE 3-KINASE"/>
    <property type="match status" value="1"/>
</dbReference>
<dbReference type="Proteomes" id="UP001602245">
    <property type="component" value="Unassembled WGS sequence"/>
</dbReference>
<keyword evidence="1" id="KW-0808">Transferase</keyword>
<gene>
    <name evidence="2" type="ORF">ACFY35_17200</name>
</gene>
<dbReference type="Gene3D" id="3.90.1200.10">
    <property type="match status" value="1"/>
</dbReference>
<dbReference type="GO" id="GO:0016301">
    <property type="term" value="F:kinase activity"/>
    <property type="evidence" value="ECO:0007669"/>
    <property type="project" value="UniProtKB-KW"/>
</dbReference>
<dbReference type="RefSeq" id="WP_157297080.1">
    <property type="nucleotide sequence ID" value="NZ_JBIAZU010000003.1"/>
</dbReference>